<dbReference type="PROSITE" id="PS00794">
    <property type="entry name" value="HPPK"/>
    <property type="match status" value="1"/>
</dbReference>
<organism evidence="10 11">
    <name type="scientific">Brevibacillus fluminis</name>
    <dbReference type="NCBI Taxonomy" id="511487"/>
    <lineage>
        <taxon>Bacteria</taxon>
        <taxon>Bacillati</taxon>
        <taxon>Bacillota</taxon>
        <taxon>Bacilli</taxon>
        <taxon>Bacillales</taxon>
        <taxon>Paenibacillaceae</taxon>
        <taxon>Brevibacillus</taxon>
    </lineage>
</organism>
<evidence type="ECO:0000256" key="1">
    <source>
        <dbReference type="ARBA" id="ARBA00000198"/>
    </source>
</evidence>
<dbReference type="GO" id="GO:0016301">
    <property type="term" value="F:kinase activity"/>
    <property type="evidence" value="ECO:0007669"/>
    <property type="project" value="UniProtKB-KW"/>
</dbReference>
<proteinExistence type="predicted"/>
<evidence type="ECO:0000256" key="7">
    <source>
        <dbReference type="ARBA" id="ARBA00022840"/>
    </source>
</evidence>
<evidence type="ECO:0000259" key="9">
    <source>
        <dbReference type="PROSITE" id="PS00794"/>
    </source>
</evidence>
<keyword evidence="8" id="KW-0289">Folate biosynthesis</keyword>
<evidence type="ECO:0000256" key="4">
    <source>
        <dbReference type="ARBA" id="ARBA00022679"/>
    </source>
</evidence>
<dbReference type="InterPro" id="IPR000550">
    <property type="entry name" value="Hppk"/>
</dbReference>
<evidence type="ECO:0000313" key="10">
    <source>
        <dbReference type="EMBL" id="RNB82829.1"/>
    </source>
</evidence>
<comment type="catalytic activity">
    <reaction evidence="1">
        <text>6-hydroxymethyl-7,8-dihydropterin + ATP = (7,8-dihydropterin-6-yl)methyl diphosphate + AMP + H(+)</text>
        <dbReference type="Rhea" id="RHEA:11412"/>
        <dbReference type="ChEBI" id="CHEBI:15378"/>
        <dbReference type="ChEBI" id="CHEBI:30616"/>
        <dbReference type="ChEBI" id="CHEBI:44841"/>
        <dbReference type="ChEBI" id="CHEBI:72950"/>
        <dbReference type="ChEBI" id="CHEBI:456215"/>
        <dbReference type="EC" id="2.7.6.3"/>
    </reaction>
</comment>
<keyword evidence="5" id="KW-0547">Nucleotide-binding</keyword>
<dbReference type="InterPro" id="IPR035907">
    <property type="entry name" value="Hppk_sf"/>
</dbReference>
<dbReference type="SUPFAM" id="SSF55083">
    <property type="entry name" value="6-hydroxymethyl-7,8-dihydropterin pyrophosphokinase, HPPK"/>
    <property type="match status" value="1"/>
</dbReference>
<dbReference type="Proteomes" id="UP000271031">
    <property type="component" value="Unassembled WGS sequence"/>
</dbReference>
<dbReference type="EMBL" id="RHHQ01000019">
    <property type="protein sequence ID" value="RNB82829.1"/>
    <property type="molecule type" value="Genomic_DNA"/>
</dbReference>
<dbReference type="AlphaFoldDB" id="A0A3M8D536"/>
<feature type="domain" description="7,8-dihydro-6-hydroxymethylpterin-pyrophosphokinase" evidence="9">
    <location>
        <begin position="89"/>
        <end position="100"/>
    </location>
</feature>
<dbReference type="PANTHER" id="PTHR43071">
    <property type="entry name" value="2-AMINO-4-HYDROXY-6-HYDROXYMETHYLDIHYDROPTERIDINE PYROPHOSPHOKINASE"/>
    <property type="match status" value="1"/>
</dbReference>
<evidence type="ECO:0000256" key="8">
    <source>
        <dbReference type="ARBA" id="ARBA00022909"/>
    </source>
</evidence>
<reference evidence="10 11" key="1">
    <citation type="submission" date="2018-10" db="EMBL/GenBank/DDBJ databases">
        <title>Phylogenomics of Brevibacillus.</title>
        <authorList>
            <person name="Dunlap C."/>
        </authorList>
    </citation>
    <scope>NUCLEOTIDE SEQUENCE [LARGE SCALE GENOMIC DNA]</scope>
    <source>
        <strain evidence="10 11">JCM 15716</strain>
    </source>
</reference>
<dbReference type="EC" id="2.7.6.3" evidence="3"/>
<dbReference type="GO" id="GO:0005524">
    <property type="term" value="F:ATP binding"/>
    <property type="evidence" value="ECO:0007669"/>
    <property type="project" value="UniProtKB-KW"/>
</dbReference>
<keyword evidence="6 10" id="KW-0418">Kinase</keyword>
<gene>
    <name evidence="10" type="primary">folK</name>
    <name evidence="10" type="ORF">EDM56_23315</name>
</gene>
<keyword evidence="7" id="KW-0067">ATP-binding</keyword>
<dbReference type="GO" id="GO:0003848">
    <property type="term" value="F:2-amino-4-hydroxy-6-hydroxymethyldihydropteridine diphosphokinase activity"/>
    <property type="evidence" value="ECO:0007669"/>
    <property type="project" value="UniProtKB-EC"/>
</dbReference>
<dbReference type="Gene3D" id="3.30.70.560">
    <property type="entry name" value="7,8-Dihydro-6-hydroxymethylpterin-pyrophosphokinase HPPK"/>
    <property type="match status" value="1"/>
</dbReference>
<dbReference type="CDD" id="cd00483">
    <property type="entry name" value="HPPK"/>
    <property type="match status" value="1"/>
</dbReference>
<keyword evidence="11" id="KW-1185">Reference proteome</keyword>
<accession>A0A3M8D536</accession>
<dbReference type="Pfam" id="PF01288">
    <property type="entry name" value="HPPK"/>
    <property type="match status" value="1"/>
</dbReference>
<evidence type="ECO:0000313" key="11">
    <source>
        <dbReference type="Proteomes" id="UP000271031"/>
    </source>
</evidence>
<evidence type="ECO:0000256" key="6">
    <source>
        <dbReference type="ARBA" id="ARBA00022777"/>
    </source>
</evidence>
<dbReference type="GO" id="GO:0046656">
    <property type="term" value="P:folic acid biosynthetic process"/>
    <property type="evidence" value="ECO:0007669"/>
    <property type="project" value="UniProtKB-KW"/>
</dbReference>
<dbReference type="RefSeq" id="WP_122920326.1">
    <property type="nucleotide sequence ID" value="NZ_RHHQ01000019.1"/>
</dbReference>
<dbReference type="NCBIfam" id="TIGR01498">
    <property type="entry name" value="folK"/>
    <property type="match status" value="1"/>
</dbReference>
<comment type="caution">
    <text evidence="10">The sequence shown here is derived from an EMBL/GenBank/DDBJ whole genome shotgun (WGS) entry which is preliminary data.</text>
</comment>
<dbReference type="PANTHER" id="PTHR43071:SF1">
    <property type="entry name" value="2-AMINO-4-HYDROXY-6-HYDROXYMETHYLDIHYDROPTERIDINE PYROPHOSPHOKINASE"/>
    <property type="match status" value="1"/>
</dbReference>
<name>A0A3M8D536_9BACL</name>
<evidence type="ECO:0000256" key="3">
    <source>
        <dbReference type="ARBA" id="ARBA00013253"/>
    </source>
</evidence>
<dbReference type="UniPathway" id="UPA00077">
    <property type="reaction ID" value="UER00155"/>
</dbReference>
<dbReference type="OrthoDB" id="9808041at2"/>
<dbReference type="GO" id="GO:0046654">
    <property type="term" value="P:tetrahydrofolate biosynthetic process"/>
    <property type="evidence" value="ECO:0007669"/>
    <property type="project" value="UniProtKB-UniPathway"/>
</dbReference>
<comment type="pathway">
    <text evidence="2">Cofactor biosynthesis; tetrahydrofolate biosynthesis; 2-amino-4-hydroxy-6-hydroxymethyl-7,8-dihydropteridine diphosphate from 7,8-dihydroneopterin triphosphate: step 4/4.</text>
</comment>
<evidence type="ECO:0000256" key="2">
    <source>
        <dbReference type="ARBA" id="ARBA00005051"/>
    </source>
</evidence>
<protein>
    <recommendedName>
        <fullName evidence="3">2-amino-4-hydroxy-6-hydroxymethyldihydropteridine diphosphokinase</fullName>
        <ecNumber evidence="3">2.7.6.3</ecNumber>
    </recommendedName>
</protein>
<keyword evidence="4 10" id="KW-0808">Transferase</keyword>
<evidence type="ECO:0000256" key="5">
    <source>
        <dbReference type="ARBA" id="ARBA00022741"/>
    </source>
</evidence>
<sequence>MAVRAYLAVGTNIGEREHNLLGAVKGLQTIEGITVVDLSAVYETDPVGYTDQAAFLNMAVEIETSLSPEALLESVLRLEQELGRVRIIRWGPRTIDIDILLYGEESVALPHLQIPHPEMTGRAFVLVPLNDIFDHAQLIKGKLLKQWLEQANDRKGVRRWGTLNLETGSAHFEN</sequence>